<sequence>MADKQYRHLVELAMKKKFLVNTDDYLHLMAYEGDTKRQRFCLSRALTSSNYQSDAVPVKELIGKSTWGDWQLERTLQGNEVKKSRLRGKATTHLIAPLDFLAFLMQSSKVRGCQLIKGLVGVGIVHQYSTTAILDAAAASSAERPRQIIPSVQRLYEKNKGYPTPNWRLYIGEDTFAISNIANPRKSLYRSNELKAAGYANVTSLPHEDSIVNKHNPWEALLRHMRAEKTCKTMTVSVSGSNRNVFYTTPNVSLAGLSQNLFDDATWGWVEAVFAVISLLNGPHCQQPVQLTATAPAPASSVSVAAVTSVAGVPIAPVETVVDEDLTTIAAEIAAAIEGDTHSASSPLVGCQTPVTAEDIGAILAAEEVSKPHHAIFSDISSDHDDVYIPPPPATARSRTYTQRRQTQAGGKRLPLPAAPSHSTIPTTNHIIKLTENKTDERKEKNRDKKKRKRARKEKMEKKENNKCSSSRSSKKRKHMLSSCE</sequence>
<dbReference type="EMBL" id="KB296025">
    <property type="protein sequence ID" value="ELU12367.1"/>
    <property type="molecule type" value="Genomic_DNA"/>
</dbReference>
<feature type="compositionally biased region" description="Polar residues" evidence="1">
    <location>
        <begin position="421"/>
        <end position="430"/>
    </location>
</feature>
<dbReference type="AlphaFoldDB" id="R7V1I3"/>
<feature type="compositionally biased region" description="Basic and acidic residues" evidence="1">
    <location>
        <begin position="433"/>
        <end position="447"/>
    </location>
</feature>
<protein>
    <submittedName>
        <fullName evidence="2 3">Uncharacterized protein</fullName>
    </submittedName>
</protein>
<dbReference type="Proteomes" id="UP000014760">
    <property type="component" value="Unassembled WGS sequence"/>
</dbReference>
<name>R7V1I3_CAPTE</name>
<gene>
    <name evidence="2" type="ORF">CAPTEDRAFT_207168</name>
</gene>
<dbReference type="EnsemblMetazoa" id="CapteT207168">
    <property type="protein sequence ID" value="CapteP207168"/>
    <property type="gene ID" value="CapteG207168"/>
</dbReference>
<keyword evidence="4" id="KW-1185">Reference proteome</keyword>
<evidence type="ECO:0000313" key="3">
    <source>
        <dbReference type="EnsemblMetazoa" id="CapteP207168"/>
    </source>
</evidence>
<reference evidence="3" key="3">
    <citation type="submission" date="2015-06" db="UniProtKB">
        <authorList>
            <consortium name="EnsemblMetazoa"/>
        </authorList>
    </citation>
    <scope>IDENTIFICATION</scope>
</reference>
<dbReference type="HOGENOM" id="CLU_562896_0_0_1"/>
<proteinExistence type="predicted"/>
<dbReference type="EMBL" id="AMQN01019622">
    <property type="status" value="NOT_ANNOTATED_CDS"/>
    <property type="molecule type" value="Genomic_DNA"/>
</dbReference>
<reference evidence="4" key="1">
    <citation type="submission" date="2012-12" db="EMBL/GenBank/DDBJ databases">
        <authorList>
            <person name="Hellsten U."/>
            <person name="Grimwood J."/>
            <person name="Chapman J.A."/>
            <person name="Shapiro H."/>
            <person name="Aerts A."/>
            <person name="Otillar R.P."/>
            <person name="Terry A.Y."/>
            <person name="Boore J.L."/>
            <person name="Simakov O."/>
            <person name="Marletaz F."/>
            <person name="Cho S.-J."/>
            <person name="Edsinger-Gonzales E."/>
            <person name="Havlak P."/>
            <person name="Kuo D.-H."/>
            <person name="Larsson T."/>
            <person name="Lv J."/>
            <person name="Arendt D."/>
            <person name="Savage R."/>
            <person name="Osoegawa K."/>
            <person name="de Jong P."/>
            <person name="Lindberg D.R."/>
            <person name="Seaver E.C."/>
            <person name="Weisblat D.A."/>
            <person name="Putnam N.H."/>
            <person name="Grigoriev I.V."/>
            <person name="Rokhsar D.S."/>
        </authorList>
    </citation>
    <scope>NUCLEOTIDE SEQUENCE</scope>
    <source>
        <strain evidence="4">I ESC-2004</strain>
    </source>
</reference>
<organism evidence="2">
    <name type="scientific">Capitella teleta</name>
    <name type="common">Polychaete worm</name>
    <dbReference type="NCBI Taxonomy" id="283909"/>
    <lineage>
        <taxon>Eukaryota</taxon>
        <taxon>Metazoa</taxon>
        <taxon>Spiralia</taxon>
        <taxon>Lophotrochozoa</taxon>
        <taxon>Annelida</taxon>
        <taxon>Polychaeta</taxon>
        <taxon>Sedentaria</taxon>
        <taxon>Scolecida</taxon>
        <taxon>Capitellidae</taxon>
        <taxon>Capitella</taxon>
    </lineage>
</organism>
<accession>R7V1I3</accession>
<feature type="region of interest" description="Disordered" evidence="1">
    <location>
        <begin position="382"/>
        <end position="485"/>
    </location>
</feature>
<evidence type="ECO:0000313" key="2">
    <source>
        <dbReference type="EMBL" id="ELU12367.1"/>
    </source>
</evidence>
<evidence type="ECO:0000256" key="1">
    <source>
        <dbReference type="SAM" id="MobiDB-lite"/>
    </source>
</evidence>
<evidence type="ECO:0000313" key="4">
    <source>
        <dbReference type="Proteomes" id="UP000014760"/>
    </source>
</evidence>
<feature type="compositionally biased region" description="Low complexity" evidence="1">
    <location>
        <begin position="395"/>
        <end position="409"/>
    </location>
</feature>
<feature type="compositionally biased region" description="Basic residues" evidence="1">
    <location>
        <begin position="473"/>
        <end position="485"/>
    </location>
</feature>
<reference evidence="2 4" key="2">
    <citation type="journal article" date="2013" name="Nature">
        <title>Insights into bilaterian evolution from three spiralian genomes.</title>
        <authorList>
            <person name="Simakov O."/>
            <person name="Marletaz F."/>
            <person name="Cho S.J."/>
            <person name="Edsinger-Gonzales E."/>
            <person name="Havlak P."/>
            <person name="Hellsten U."/>
            <person name="Kuo D.H."/>
            <person name="Larsson T."/>
            <person name="Lv J."/>
            <person name="Arendt D."/>
            <person name="Savage R."/>
            <person name="Osoegawa K."/>
            <person name="de Jong P."/>
            <person name="Grimwood J."/>
            <person name="Chapman J.A."/>
            <person name="Shapiro H."/>
            <person name="Aerts A."/>
            <person name="Otillar R.P."/>
            <person name="Terry A.Y."/>
            <person name="Boore J.L."/>
            <person name="Grigoriev I.V."/>
            <person name="Lindberg D.R."/>
            <person name="Seaver E.C."/>
            <person name="Weisblat D.A."/>
            <person name="Putnam N.H."/>
            <person name="Rokhsar D.S."/>
        </authorList>
    </citation>
    <scope>NUCLEOTIDE SEQUENCE</scope>
    <source>
        <strain evidence="2 4">I ESC-2004</strain>
    </source>
</reference>
<feature type="compositionally biased region" description="Basic residues" evidence="1">
    <location>
        <begin position="448"/>
        <end position="457"/>
    </location>
</feature>